<reference evidence="9 10" key="1">
    <citation type="journal article" date="2010" name="Stand. Genomic Sci.">
        <title>Complete genome sequence of Archaeoglobus profundus type strain (AV18).</title>
        <authorList>
            <person name="von Jan M."/>
            <person name="Lapidus A."/>
            <person name="Del Rio T.G."/>
            <person name="Copeland A."/>
            <person name="Tice H."/>
            <person name="Cheng J.F."/>
            <person name="Lucas S."/>
            <person name="Chen F."/>
            <person name="Nolan M."/>
            <person name="Goodwin L."/>
            <person name="Han C."/>
            <person name="Pitluck S."/>
            <person name="Liolios K."/>
            <person name="Ivanova N."/>
            <person name="Mavromatis K."/>
            <person name="Ovchinnikova G."/>
            <person name="Chertkov O."/>
            <person name="Pati A."/>
            <person name="Chen A."/>
            <person name="Palaniappan K."/>
            <person name="Land M."/>
            <person name="Hauser L."/>
            <person name="Chang Y.J."/>
            <person name="Jeffries C.D."/>
            <person name="Saunders E."/>
            <person name="Brettin T."/>
            <person name="Detter J.C."/>
            <person name="Chain P."/>
            <person name="Eichinger K."/>
            <person name="Huber H."/>
            <person name="Spring S."/>
            <person name="Rohde M."/>
            <person name="Goker M."/>
            <person name="Wirth R."/>
            <person name="Woyke T."/>
            <person name="Bristow J."/>
            <person name="Eisen J.A."/>
            <person name="Markowitz V."/>
            <person name="Hugenholtz P."/>
            <person name="Kyrpides N.C."/>
            <person name="Klenk H.P."/>
        </authorList>
    </citation>
    <scope>NUCLEOTIDE SEQUENCE [LARGE SCALE GENOMIC DNA]</scope>
    <source>
        <strain evidence="10">DSM 5631 / JCM 9629 / NBRC 100127 / Av18</strain>
    </source>
</reference>
<dbReference type="PANTHER" id="PTHR20275">
    <property type="entry name" value="NAD KINASE"/>
    <property type="match status" value="1"/>
</dbReference>
<dbReference type="GO" id="GO:0005524">
    <property type="term" value="F:ATP binding"/>
    <property type="evidence" value="ECO:0007669"/>
    <property type="project" value="UniProtKB-KW"/>
</dbReference>
<dbReference type="STRING" id="572546.Arcpr_1539"/>
<protein>
    <recommendedName>
        <fullName evidence="8">NAD kinase</fullName>
        <ecNumber evidence="8">2.7.1.23</ecNumber>
    </recommendedName>
    <alternativeName>
        <fullName evidence="8">ATP-dependent NAD kinase</fullName>
    </alternativeName>
</protein>
<dbReference type="GO" id="GO:0019674">
    <property type="term" value="P:NAD+ metabolic process"/>
    <property type="evidence" value="ECO:0007669"/>
    <property type="project" value="InterPro"/>
</dbReference>
<comment type="catalytic activity">
    <reaction evidence="8">
        <text>NAD(+) + ATP = ADP + NADP(+) + H(+)</text>
        <dbReference type="Rhea" id="RHEA:18629"/>
        <dbReference type="ChEBI" id="CHEBI:15378"/>
        <dbReference type="ChEBI" id="CHEBI:30616"/>
        <dbReference type="ChEBI" id="CHEBI:57540"/>
        <dbReference type="ChEBI" id="CHEBI:58349"/>
        <dbReference type="ChEBI" id="CHEBI:456216"/>
        <dbReference type="EC" id="2.7.1.23"/>
    </reaction>
</comment>
<accession>D2REP1</accession>
<keyword evidence="5 8" id="KW-0067">ATP-binding</keyword>
<dbReference type="EC" id="2.7.1.23" evidence="8"/>
<evidence type="ECO:0000256" key="3">
    <source>
        <dbReference type="ARBA" id="ARBA00022741"/>
    </source>
</evidence>
<dbReference type="GO" id="GO:0006741">
    <property type="term" value="P:NADP+ biosynthetic process"/>
    <property type="evidence" value="ECO:0007669"/>
    <property type="project" value="UniProtKB-UniRule"/>
</dbReference>
<organism evidence="9 10">
    <name type="scientific">Archaeoglobus profundus (strain DSM 5631 / JCM 9629 / NBRC 100127 / Av18)</name>
    <dbReference type="NCBI Taxonomy" id="572546"/>
    <lineage>
        <taxon>Archaea</taxon>
        <taxon>Methanobacteriati</taxon>
        <taxon>Methanobacteriota</taxon>
        <taxon>Archaeoglobi</taxon>
        <taxon>Archaeoglobales</taxon>
        <taxon>Archaeoglobaceae</taxon>
        <taxon>Archaeoglobus</taxon>
    </lineage>
</organism>
<keyword evidence="3 8" id="KW-0547">Nucleotide-binding</keyword>
<name>D2REP1_ARCPA</name>
<evidence type="ECO:0000313" key="10">
    <source>
        <dbReference type="Proteomes" id="UP000001901"/>
    </source>
</evidence>
<dbReference type="InterPro" id="IPR002504">
    <property type="entry name" value="NADK"/>
</dbReference>
<feature type="binding site" evidence="8">
    <location>
        <position position="147"/>
    </location>
    <ligand>
        <name>NAD(+)</name>
        <dbReference type="ChEBI" id="CHEBI:57540"/>
    </ligand>
</feature>
<keyword evidence="10" id="KW-1185">Reference proteome</keyword>
<dbReference type="OrthoDB" id="77798at2157"/>
<dbReference type="Pfam" id="PF01513">
    <property type="entry name" value="NAD_kinase"/>
    <property type="match status" value="1"/>
</dbReference>
<dbReference type="PANTHER" id="PTHR20275:SF43">
    <property type="entry name" value="BIFUNCTIONAL NADP PHOSPHATASE_NAD KINASE"/>
    <property type="match status" value="1"/>
</dbReference>
<feature type="binding site" evidence="8">
    <location>
        <position position="182"/>
    </location>
    <ligand>
        <name>NAD(+)</name>
        <dbReference type="ChEBI" id="CHEBI:57540"/>
    </ligand>
</feature>
<feature type="binding site" evidence="8">
    <location>
        <begin position="117"/>
        <end position="118"/>
    </location>
    <ligand>
        <name>NAD(+)</name>
        <dbReference type="ChEBI" id="CHEBI:57540"/>
    </ligand>
</feature>
<dbReference type="InterPro" id="IPR017437">
    <property type="entry name" value="ATP-NAD_kinase_PpnK-typ_C"/>
</dbReference>
<feature type="binding site" evidence="8">
    <location>
        <position position="128"/>
    </location>
    <ligand>
        <name>NAD(+)</name>
        <dbReference type="ChEBI" id="CHEBI:57540"/>
    </ligand>
</feature>
<dbReference type="Pfam" id="PF20143">
    <property type="entry name" value="NAD_kinase_C"/>
    <property type="match status" value="1"/>
</dbReference>
<evidence type="ECO:0000256" key="6">
    <source>
        <dbReference type="ARBA" id="ARBA00022857"/>
    </source>
</evidence>
<feature type="binding site" evidence="8">
    <location>
        <position position="55"/>
    </location>
    <ligand>
        <name>NAD(+)</name>
        <dbReference type="ChEBI" id="CHEBI:57540"/>
    </ligand>
</feature>
<comment type="cofactor">
    <cofactor evidence="8">
        <name>a divalent metal cation</name>
        <dbReference type="ChEBI" id="CHEBI:60240"/>
    </cofactor>
</comment>
<dbReference type="Proteomes" id="UP000001901">
    <property type="component" value="Chromosome"/>
</dbReference>
<dbReference type="PaxDb" id="572546-Arcpr_1539"/>
<feature type="active site" description="Proton acceptor" evidence="8">
    <location>
        <position position="50"/>
    </location>
</feature>
<evidence type="ECO:0000256" key="2">
    <source>
        <dbReference type="ARBA" id="ARBA00022679"/>
    </source>
</evidence>
<keyword evidence="2 8" id="KW-0808">Transferase</keyword>
<proteinExistence type="inferred from homology"/>
<dbReference type="InterPro" id="IPR016064">
    <property type="entry name" value="NAD/diacylglycerol_kinase_sf"/>
</dbReference>
<gene>
    <name evidence="8" type="primary">nadK</name>
    <name evidence="9" type="ordered locus">Arcpr_1539</name>
</gene>
<comment type="similarity">
    <text evidence="8">Belongs to the NAD kinase family.</text>
</comment>
<dbReference type="HOGENOM" id="CLU_008831_0_2_2"/>
<dbReference type="HAMAP" id="MF_00361">
    <property type="entry name" value="NAD_kinase"/>
    <property type="match status" value="1"/>
</dbReference>
<keyword evidence="1 8" id="KW-0963">Cytoplasm</keyword>
<feature type="binding site" evidence="8">
    <location>
        <position position="145"/>
    </location>
    <ligand>
        <name>NAD(+)</name>
        <dbReference type="ChEBI" id="CHEBI:57540"/>
    </ligand>
</feature>
<dbReference type="GO" id="GO:0046872">
    <property type="term" value="F:metal ion binding"/>
    <property type="evidence" value="ECO:0007669"/>
    <property type="project" value="UniProtKB-UniRule"/>
</dbReference>
<evidence type="ECO:0000256" key="4">
    <source>
        <dbReference type="ARBA" id="ARBA00022777"/>
    </source>
</evidence>
<keyword evidence="7 8" id="KW-0520">NAD</keyword>
<comment type="subcellular location">
    <subcellularLocation>
        <location evidence="8">Cytoplasm</location>
    </subcellularLocation>
</comment>
<feature type="binding site" evidence="8">
    <location>
        <position position="214"/>
    </location>
    <ligand>
        <name>NAD(+)</name>
        <dbReference type="ChEBI" id="CHEBI:57540"/>
    </ligand>
</feature>
<feature type="binding site" evidence="8">
    <location>
        <begin position="158"/>
        <end position="163"/>
    </location>
    <ligand>
        <name>NAD(+)</name>
        <dbReference type="ChEBI" id="CHEBI:57540"/>
    </ligand>
</feature>
<evidence type="ECO:0000256" key="8">
    <source>
        <dbReference type="HAMAP-Rule" id="MF_00361"/>
    </source>
</evidence>
<dbReference type="InterPro" id="IPR017438">
    <property type="entry name" value="ATP-NAD_kinase_N"/>
</dbReference>
<feature type="binding site" evidence="8">
    <location>
        <position position="155"/>
    </location>
    <ligand>
        <name>NAD(+)</name>
        <dbReference type="ChEBI" id="CHEBI:57540"/>
    </ligand>
</feature>
<feature type="binding site" evidence="8">
    <location>
        <begin position="50"/>
        <end position="51"/>
    </location>
    <ligand>
        <name>NAD(+)</name>
        <dbReference type="ChEBI" id="CHEBI:57540"/>
    </ligand>
</feature>
<dbReference type="Gene3D" id="3.40.50.10330">
    <property type="entry name" value="Probable inorganic polyphosphate/atp-NAD kinase, domain 1"/>
    <property type="match status" value="1"/>
</dbReference>
<dbReference type="AlphaFoldDB" id="D2REP1"/>
<dbReference type="SUPFAM" id="SSF111331">
    <property type="entry name" value="NAD kinase/diacylglycerol kinase-like"/>
    <property type="match status" value="1"/>
</dbReference>
<keyword evidence="4 8" id="KW-0418">Kinase</keyword>
<dbReference type="GeneID" id="8740229"/>
<evidence type="ECO:0000256" key="1">
    <source>
        <dbReference type="ARBA" id="ARBA00022490"/>
    </source>
</evidence>
<sequence>MKGAIVYKPDSKDLAEEVREFVNANGFHAEVVSKSKDLEQYDYIIVIGGDGTILRVLQSVKNCPPIFAINTGRVGLLTHCEPYEYKDVLIKALNSFEVEEFMRLSCVVDGNEVLALNEFAVLCSVPAKLVEMTVYVDDVKVESLRCDGMLVSTPIGSTAYALSTGGPIIDPYLNSILIVPVAPFKLGWKPWVVKDDRVIRLEFDRSVFIVADGQKRFKHEQSVEITKSNHPARFFKISHRLKRTVEKLRNIC</sequence>
<comment type="function">
    <text evidence="8">Involved in the regulation of the intracellular balance of NAD and NADP, and is a key enzyme in the biosynthesis of NADP. Catalyzes specifically the phosphorylation on 2'-hydroxyl of the adenosine moiety of NAD to yield NADP.</text>
</comment>
<dbReference type="GO" id="GO:0005737">
    <property type="term" value="C:cytoplasm"/>
    <property type="evidence" value="ECO:0007669"/>
    <property type="project" value="UniProtKB-SubCell"/>
</dbReference>
<dbReference type="KEGG" id="apo:Arcpr_1539"/>
<evidence type="ECO:0000256" key="5">
    <source>
        <dbReference type="ARBA" id="ARBA00022840"/>
    </source>
</evidence>
<dbReference type="EMBL" id="CP001857">
    <property type="protein sequence ID" value="ADB58585.1"/>
    <property type="molecule type" value="Genomic_DNA"/>
</dbReference>
<dbReference type="Gene3D" id="2.60.200.30">
    <property type="entry name" value="Probable inorganic polyphosphate/atp-NAD kinase, domain 2"/>
    <property type="match status" value="1"/>
</dbReference>
<evidence type="ECO:0000313" key="9">
    <source>
        <dbReference type="EMBL" id="ADB58585.1"/>
    </source>
</evidence>
<keyword evidence="6 8" id="KW-0521">NADP</keyword>
<dbReference type="RefSeq" id="WP_012940921.1">
    <property type="nucleotide sequence ID" value="NC_013741.1"/>
</dbReference>
<dbReference type="GO" id="GO:0003951">
    <property type="term" value="F:NAD+ kinase activity"/>
    <property type="evidence" value="ECO:0007669"/>
    <property type="project" value="UniProtKB-UniRule"/>
</dbReference>
<evidence type="ECO:0000256" key="7">
    <source>
        <dbReference type="ARBA" id="ARBA00023027"/>
    </source>
</evidence>
<dbReference type="eggNOG" id="arCOG01348">
    <property type="taxonomic scope" value="Archaea"/>
</dbReference>